<evidence type="ECO:0000313" key="1">
    <source>
        <dbReference type="EMBL" id="GAF69908.1"/>
    </source>
</evidence>
<protein>
    <submittedName>
        <fullName evidence="1">Uncharacterized protein</fullName>
    </submittedName>
</protein>
<comment type="caution">
    <text evidence="1">The sequence shown here is derived from an EMBL/GenBank/DDBJ whole genome shotgun (WGS) entry which is preliminary data.</text>
</comment>
<proteinExistence type="predicted"/>
<feature type="non-terminal residue" evidence="1">
    <location>
        <position position="1"/>
    </location>
</feature>
<gene>
    <name evidence="1" type="ORF">S01H1_10215</name>
</gene>
<organism evidence="1">
    <name type="scientific">marine sediment metagenome</name>
    <dbReference type="NCBI Taxonomy" id="412755"/>
    <lineage>
        <taxon>unclassified sequences</taxon>
        <taxon>metagenomes</taxon>
        <taxon>ecological metagenomes</taxon>
    </lineage>
</organism>
<name>X0RM95_9ZZZZ</name>
<dbReference type="AlphaFoldDB" id="X0RM95"/>
<dbReference type="EMBL" id="BARS01005215">
    <property type="protein sequence ID" value="GAF69908.1"/>
    <property type="molecule type" value="Genomic_DNA"/>
</dbReference>
<sequence length="231" mass="24755">QHWPFFDLPPAPKPDVKIGGVYYSSASASGVPADSDCGPKYLDDTGNLHIFRGCQDCSWKTYYITGGAYFDSGGDGNFICGNVIVLGDIEINGGGGANGDYDANVPQEAWKEYGNDYADAYVSSQHGFDDTEAPDTYAEAVAENYKSVGLTYRLKKGLVHGFVYTGGSQGLKGGGSSIIHGVMIAGQNTTIETSGFAVYFDESVAENILVENIVINRISWYEVAHEWPAGL</sequence>
<accession>X0RM95</accession>
<reference evidence="1" key="1">
    <citation type="journal article" date="2014" name="Front. Microbiol.">
        <title>High frequency of phylogenetically diverse reductive dehalogenase-homologous genes in deep subseafloor sedimentary metagenomes.</title>
        <authorList>
            <person name="Kawai M."/>
            <person name="Futagami T."/>
            <person name="Toyoda A."/>
            <person name="Takaki Y."/>
            <person name="Nishi S."/>
            <person name="Hori S."/>
            <person name="Arai W."/>
            <person name="Tsubouchi T."/>
            <person name="Morono Y."/>
            <person name="Uchiyama I."/>
            <person name="Ito T."/>
            <person name="Fujiyama A."/>
            <person name="Inagaki F."/>
            <person name="Takami H."/>
        </authorList>
    </citation>
    <scope>NUCLEOTIDE SEQUENCE</scope>
    <source>
        <strain evidence="1">Expedition CK06-06</strain>
    </source>
</reference>